<name>A0A177ILW2_9CORY</name>
<evidence type="ECO:0000256" key="6">
    <source>
        <dbReference type="SAM" id="SignalP"/>
    </source>
</evidence>
<dbReference type="InterPro" id="IPR000675">
    <property type="entry name" value="Cutinase/axe"/>
</dbReference>
<proteinExistence type="inferred from homology"/>
<evidence type="ECO:0008006" key="9">
    <source>
        <dbReference type="Google" id="ProtNLM"/>
    </source>
</evidence>
<dbReference type="EMBL" id="LSTQ01000011">
    <property type="protein sequence ID" value="OAH29790.1"/>
    <property type="molecule type" value="Genomic_DNA"/>
</dbReference>
<evidence type="ECO:0000256" key="1">
    <source>
        <dbReference type="ARBA" id="ARBA00007534"/>
    </source>
</evidence>
<dbReference type="InterPro" id="IPR029058">
    <property type="entry name" value="AB_hydrolase_fold"/>
</dbReference>
<accession>A0A177ILW2</accession>
<evidence type="ECO:0000313" key="7">
    <source>
        <dbReference type="EMBL" id="OAH29790.1"/>
    </source>
</evidence>
<sequence length="620" mass="63615">MISARKKISLRVASLVAIPAVIATLGGVSVSAQEEPSANSSEPTGENKCAAVHLVLVNGTFDTSAGESSTTDHGFGAQIAGKAMRKANEIPPEDPSAGISLENTPEPVSTQTDDGQAETDDLWGQASVASEEETDTETNLWGESTSPQSSTEADEGLSVEDLWGDAPEPSEDWKIDKGEDLDHDGVKMARTYVTYPAAAGGAFIPGLQMSESIPYKESMYEGAENTAKVLTQISTDCPETKVFLAGHSQGAQVVSAVAREIGNGVSDFPAEKVAGVALFSDPTRDKAVPVMQGSSNSPAPVPGTDGGNVRQVGDFISPEQAELDGAGMGVNHGGKGFGALSNRVASWCADGDLVCDLPISGELSQLVIGTAERLELDDPEASLQAVKDTLGPAVQLGGVDQVDDGEINFGEGGFEAKAETASEDKSLLSQVSAAGNAKTVRSGTLIDGLGEAVVSTVSTLGGMALNTGIAVAKEAVTVENLAQVAIAGVQSPQLGMAVAASKLLGAANDVVTPEFVSARAEEVMNEVEVMGISGKGLTDVAVQAAGHGAAHNSYGSRPMTTDGRTAIDATVDWVVAGARDSAGDDVVPLEVTEVVPVADYNPDIAIQALEEIKQWKAALQ</sequence>
<protein>
    <recommendedName>
        <fullName evidence="9">Cutinase</fullName>
    </recommendedName>
</protein>
<evidence type="ECO:0000256" key="3">
    <source>
        <dbReference type="ARBA" id="ARBA00022801"/>
    </source>
</evidence>
<dbReference type="PANTHER" id="PTHR33630">
    <property type="entry name" value="CUTINASE RV1984C-RELATED-RELATED"/>
    <property type="match status" value="1"/>
</dbReference>
<feature type="region of interest" description="Disordered" evidence="5">
    <location>
        <begin position="88"/>
        <end position="158"/>
    </location>
</feature>
<evidence type="ECO:0000313" key="8">
    <source>
        <dbReference type="Proteomes" id="UP000076947"/>
    </source>
</evidence>
<reference evidence="8" key="1">
    <citation type="submission" date="2016-02" db="EMBL/GenBank/DDBJ databases">
        <authorList>
            <person name="Kaur G."/>
            <person name="Nair G.R."/>
            <person name="Mayilraj S."/>
        </authorList>
    </citation>
    <scope>NUCLEOTIDE SEQUENCE [LARGE SCALE GENOMIC DNA]</scope>
    <source>
        <strain evidence="8">GA-15</strain>
    </source>
</reference>
<keyword evidence="2" id="KW-0719">Serine esterase</keyword>
<dbReference type="Pfam" id="PF01083">
    <property type="entry name" value="Cutinase"/>
    <property type="match status" value="1"/>
</dbReference>
<dbReference type="Gene3D" id="3.40.50.1820">
    <property type="entry name" value="alpha/beta hydrolase"/>
    <property type="match status" value="1"/>
</dbReference>
<keyword evidence="8" id="KW-1185">Reference proteome</keyword>
<evidence type="ECO:0000256" key="2">
    <source>
        <dbReference type="ARBA" id="ARBA00022487"/>
    </source>
</evidence>
<evidence type="ECO:0000256" key="4">
    <source>
        <dbReference type="ARBA" id="ARBA00023157"/>
    </source>
</evidence>
<dbReference type="PANTHER" id="PTHR33630:SF9">
    <property type="entry name" value="CUTINASE 4"/>
    <property type="match status" value="1"/>
</dbReference>
<dbReference type="OrthoDB" id="4570487at2"/>
<keyword evidence="3" id="KW-0378">Hydrolase</keyword>
<dbReference type="SUPFAM" id="SSF53474">
    <property type="entry name" value="alpha/beta-Hydrolases"/>
    <property type="match status" value="1"/>
</dbReference>
<dbReference type="GO" id="GO:0052689">
    <property type="term" value="F:carboxylic ester hydrolase activity"/>
    <property type="evidence" value="ECO:0007669"/>
    <property type="project" value="UniProtKB-KW"/>
</dbReference>
<dbReference type="AlphaFoldDB" id="A0A177ILW2"/>
<feature type="signal peptide" evidence="6">
    <location>
        <begin position="1"/>
        <end position="23"/>
    </location>
</feature>
<feature type="compositionally biased region" description="Polar residues" evidence="5">
    <location>
        <begin position="137"/>
        <end position="151"/>
    </location>
</feature>
<keyword evidence="6" id="KW-0732">Signal</keyword>
<dbReference type="Proteomes" id="UP000076947">
    <property type="component" value="Unassembled WGS sequence"/>
</dbReference>
<feature type="compositionally biased region" description="Polar residues" evidence="5">
    <location>
        <begin position="101"/>
        <end position="114"/>
    </location>
</feature>
<feature type="chain" id="PRO_5038535613" description="Cutinase" evidence="6">
    <location>
        <begin position="24"/>
        <end position="620"/>
    </location>
</feature>
<organism evidence="7 8">
    <name type="scientific">Corynebacterium stationis</name>
    <dbReference type="NCBI Taxonomy" id="1705"/>
    <lineage>
        <taxon>Bacteria</taxon>
        <taxon>Bacillati</taxon>
        <taxon>Actinomycetota</taxon>
        <taxon>Actinomycetes</taxon>
        <taxon>Mycobacteriales</taxon>
        <taxon>Corynebacteriaceae</taxon>
        <taxon>Corynebacterium</taxon>
    </lineage>
</organism>
<gene>
    <name evidence="7" type="ORF">AYJ05_11560</name>
</gene>
<comment type="similarity">
    <text evidence="1">Belongs to the cutinase family.</text>
</comment>
<evidence type="ECO:0000256" key="5">
    <source>
        <dbReference type="SAM" id="MobiDB-lite"/>
    </source>
</evidence>
<keyword evidence="4" id="KW-1015">Disulfide bond</keyword>
<dbReference type="SMART" id="SM01110">
    <property type="entry name" value="Cutinase"/>
    <property type="match status" value="1"/>
</dbReference>
<comment type="caution">
    <text evidence="7">The sequence shown here is derived from an EMBL/GenBank/DDBJ whole genome shotgun (WGS) entry which is preliminary data.</text>
</comment>